<feature type="region of interest" description="Disordered" evidence="7">
    <location>
        <begin position="304"/>
        <end position="331"/>
    </location>
</feature>
<proteinExistence type="predicted"/>
<organism evidence="9 10">
    <name type="scientific">Gymnopilus dilepis</name>
    <dbReference type="NCBI Taxonomy" id="231916"/>
    <lineage>
        <taxon>Eukaryota</taxon>
        <taxon>Fungi</taxon>
        <taxon>Dikarya</taxon>
        <taxon>Basidiomycota</taxon>
        <taxon>Agaricomycotina</taxon>
        <taxon>Agaricomycetes</taxon>
        <taxon>Agaricomycetidae</taxon>
        <taxon>Agaricales</taxon>
        <taxon>Agaricineae</taxon>
        <taxon>Hymenogastraceae</taxon>
        <taxon>Gymnopilus</taxon>
    </lineage>
</organism>
<keyword evidence="5" id="KW-0804">Transcription</keyword>
<keyword evidence="10" id="KW-1185">Reference proteome</keyword>
<keyword evidence="1" id="KW-0479">Metal-binding</keyword>
<dbReference type="GO" id="GO:0006351">
    <property type="term" value="P:DNA-templated transcription"/>
    <property type="evidence" value="ECO:0007669"/>
    <property type="project" value="InterPro"/>
</dbReference>
<evidence type="ECO:0000259" key="8">
    <source>
        <dbReference type="SMART" id="SM00906"/>
    </source>
</evidence>
<keyword evidence="2" id="KW-0862">Zinc</keyword>
<evidence type="ECO:0000256" key="1">
    <source>
        <dbReference type="ARBA" id="ARBA00022723"/>
    </source>
</evidence>
<feature type="region of interest" description="Disordered" evidence="7">
    <location>
        <begin position="1083"/>
        <end position="1114"/>
    </location>
</feature>
<dbReference type="OrthoDB" id="2123952at2759"/>
<feature type="domain" description="Xylanolytic transcriptional activator regulatory" evidence="8">
    <location>
        <begin position="646"/>
        <end position="727"/>
    </location>
</feature>
<feature type="compositionally biased region" description="Polar residues" evidence="7">
    <location>
        <begin position="34"/>
        <end position="50"/>
    </location>
</feature>
<sequence>MGSLTDAHVPYSIGYSANGASHTHQVKTEDLSSPDLSPANSAGPQFQFKFQPSHDSLSHSRNSSETSIPQVPLYRFGFNNQHLPSWPPVTVSHLPPRISSPAASPHEKGVGPNHFSFSRSVEPQAMSYSDEYDDLAELPADQQGVGASGNSGSNDRTHAISVASQNANASARDPTSHAKIASCSALVSPVTGSSRFLSGMAAFESSVCVVAGLELAETVPACTFLGPSRKRGPPKGYIDAIEARLHQTEALLGIMLATSDSRAQSLLRDIGKDPLAKEIIARVDNSPYGVKGRKREDIALSIGGKVRSAHSSDTSLPGQTKGESAPIDIATTHPSNEWQDRVSSMLNSIASQQPSSSSSDHRTDSRQAYTPSSHSSEENLSPGGRRLRRRLGEDDYPLQAAAIARYRKLNRSSRTDLHGRDNSPSVDENSMTSDSGEEVTGAVGQLSLNEDEQVRYHGKASGLQFLGNKERVDRRNEGGIWRFPKARVWPPLPSGSVVSRAEEESASLPSLQVQEHLLDLYFTYVQPFFPIIHKRTFLQIFKTSNYPESPQSPEVDSPNSTSPFNRGRRRIPALLLLSMFALASRYDENSSPVPPDPSVMWSAGDEYLDQAKIMLDSTYASSRPSTCQALLLMGYREIGIGAMAQAWTYIGMAIRMAQDLGMHRSADGWERVGLGGRLFSESELNERKRIWYGCVIMDKYVSAYIGRPLMIFDSDFDTALPSADDPEEYDEWSMDTPSGQKSTNVPGRNISCFNASATLAGILGMIVQSIYAVRPVSSRHAESTVLEGLLDKWYFELPEHLRYEPSSSKQIPLPNVLTLHMQYWTTVLLLHRPFIRHIVQAKQRQTEVSEDPETRARAAKSYELCNAAANHITSIVSLYQDKYLISRCPVFLTYYVFTAGIMHDTNLTVHPNDPQSSIGLTKCMSILRAMRTTWPSASRQLDLFGGARGGVTDNSNIISLTTIPTERNKRSAEHPLNDNSFTGSTPHAMNTSFDYLPSIRQNQPGSSQRPTSYSQEHGNSIFSGDAVYLPPPSSHHPSNSSPTSSLPPPNLLSNPNYSWSAGDMNPHNYNTPLSTAVLPQLFSTGLGDDGPHAPHGRTHPHAEQHPHSSSRRFPPQYFDYSSYPQMGSAYDIPTSVHPQQSQNPNMFMQPPYNIYNNPPYNNNR</sequence>
<dbReference type="Pfam" id="PF04082">
    <property type="entry name" value="Fungal_trans"/>
    <property type="match status" value="1"/>
</dbReference>
<keyword evidence="4" id="KW-0238">DNA-binding</keyword>
<dbReference type="InterPro" id="IPR007219">
    <property type="entry name" value="XnlR_reg_dom"/>
</dbReference>
<keyword evidence="3" id="KW-0805">Transcription regulation</keyword>
<evidence type="ECO:0000256" key="7">
    <source>
        <dbReference type="SAM" id="MobiDB-lite"/>
    </source>
</evidence>
<evidence type="ECO:0000256" key="3">
    <source>
        <dbReference type="ARBA" id="ARBA00023015"/>
    </source>
</evidence>
<feature type="region of interest" description="Disordered" evidence="7">
    <location>
        <begin position="412"/>
        <end position="439"/>
    </location>
</feature>
<dbReference type="SMART" id="SM00906">
    <property type="entry name" value="Fungal_trans"/>
    <property type="match status" value="1"/>
</dbReference>
<feature type="region of interest" description="Disordered" evidence="7">
    <location>
        <begin position="24"/>
        <end position="65"/>
    </location>
</feature>
<feature type="compositionally biased region" description="Low complexity" evidence="7">
    <location>
        <begin position="1035"/>
        <end position="1044"/>
    </location>
</feature>
<feature type="compositionally biased region" description="Basic and acidic residues" evidence="7">
    <location>
        <begin position="966"/>
        <end position="976"/>
    </location>
</feature>
<feature type="region of interest" description="Disordered" evidence="7">
    <location>
        <begin position="963"/>
        <end position="1049"/>
    </location>
</feature>
<comment type="caution">
    <text evidence="9">The sequence shown here is derived from an EMBL/GenBank/DDBJ whole genome shotgun (WGS) entry which is preliminary data.</text>
</comment>
<dbReference type="InterPro" id="IPR051615">
    <property type="entry name" value="Transcr_Regulatory_Elem"/>
</dbReference>
<name>A0A409Y2F0_9AGAR</name>
<accession>A0A409Y2F0</accession>
<dbReference type="Proteomes" id="UP000284706">
    <property type="component" value="Unassembled WGS sequence"/>
</dbReference>
<evidence type="ECO:0000313" key="10">
    <source>
        <dbReference type="Proteomes" id="UP000284706"/>
    </source>
</evidence>
<feature type="compositionally biased region" description="Polar residues" evidence="7">
    <location>
        <begin position="422"/>
        <end position="434"/>
    </location>
</feature>
<evidence type="ECO:0000256" key="2">
    <source>
        <dbReference type="ARBA" id="ARBA00022833"/>
    </source>
</evidence>
<feature type="region of interest" description="Disordered" evidence="7">
    <location>
        <begin position="348"/>
        <end position="393"/>
    </location>
</feature>
<feature type="compositionally biased region" description="Polar residues" evidence="7">
    <location>
        <begin position="977"/>
        <end position="1022"/>
    </location>
</feature>
<evidence type="ECO:0000256" key="4">
    <source>
        <dbReference type="ARBA" id="ARBA00023125"/>
    </source>
</evidence>
<feature type="compositionally biased region" description="Low complexity" evidence="7">
    <location>
        <begin position="53"/>
        <end position="64"/>
    </location>
</feature>
<dbReference type="STRING" id="231916.A0A409Y2F0"/>
<evidence type="ECO:0000313" key="9">
    <source>
        <dbReference type="EMBL" id="PPQ97214.1"/>
    </source>
</evidence>
<dbReference type="GO" id="GO:0008270">
    <property type="term" value="F:zinc ion binding"/>
    <property type="evidence" value="ECO:0007669"/>
    <property type="project" value="InterPro"/>
</dbReference>
<dbReference type="InParanoid" id="A0A409Y2F0"/>
<gene>
    <name evidence="9" type="ORF">CVT26_000719</name>
</gene>
<evidence type="ECO:0000256" key="6">
    <source>
        <dbReference type="ARBA" id="ARBA00023242"/>
    </source>
</evidence>
<keyword evidence="6" id="KW-0539">Nucleus</keyword>
<reference evidence="9 10" key="1">
    <citation type="journal article" date="2018" name="Evol. Lett.">
        <title>Horizontal gene cluster transfer increased hallucinogenic mushroom diversity.</title>
        <authorList>
            <person name="Reynolds H.T."/>
            <person name="Vijayakumar V."/>
            <person name="Gluck-Thaler E."/>
            <person name="Korotkin H.B."/>
            <person name="Matheny P.B."/>
            <person name="Slot J.C."/>
        </authorList>
    </citation>
    <scope>NUCLEOTIDE SEQUENCE [LARGE SCALE GENOMIC DNA]</scope>
    <source>
        <strain evidence="9 10">SRW20</strain>
    </source>
</reference>
<feature type="compositionally biased region" description="Polar residues" evidence="7">
    <location>
        <begin position="309"/>
        <end position="322"/>
    </location>
</feature>
<evidence type="ECO:0000256" key="5">
    <source>
        <dbReference type="ARBA" id="ARBA00023163"/>
    </source>
</evidence>
<protein>
    <recommendedName>
        <fullName evidence="8">Xylanolytic transcriptional activator regulatory domain-containing protein</fullName>
    </recommendedName>
</protein>
<dbReference type="AlphaFoldDB" id="A0A409Y2F0"/>
<dbReference type="EMBL" id="NHYE01001277">
    <property type="protein sequence ID" value="PPQ97214.1"/>
    <property type="molecule type" value="Genomic_DNA"/>
</dbReference>
<dbReference type="PANTHER" id="PTHR31313:SF78">
    <property type="entry name" value="TRANSCRIPTION FACTOR DOMAIN-CONTAINING PROTEIN"/>
    <property type="match status" value="1"/>
</dbReference>
<dbReference type="GO" id="GO:0003677">
    <property type="term" value="F:DNA binding"/>
    <property type="evidence" value="ECO:0007669"/>
    <property type="project" value="UniProtKB-KW"/>
</dbReference>
<dbReference type="PANTHER" id="PTHR31313">
    <property type="entry name" value="TY1 ENHANCER ACTIVATOR"/>
    <property type="match status" value="1"/>
</dbReference>
<dbReference type="CDD" id="cd12148">
    <property type="entry name" value="fungal_TF_MHR"/>
    <property type="match status" value="1"/>
</dbReference>